<sequence>MRLYRVWIRKDGKTVHEINSAWPESDDPNPYLNEVIEEWQEQLPEPVPGVFEVSYASLYADCPLAPYRP</sequence>
<reference evidence="1" key="1">
    <citation type="journal article" date="2015" name="Proc. Natl. Acad. Sci. U.S.A.">
        <title>Bacterial clade with the ribosomal RNA operon on a small plasmid rather than the chromosome.</title>
        <authorList>
            <person name="Anda M."/>
            <person name="Ohtsubo Y."/>
            <person name="Okubo T."/>
            <person name="Sugawara M."/>
            <person name="Nagata Y."/>
            <person name="Tsuda M."/>
            <person name="Minamisawa K."/>
            <person name="Mitsui H."/>
        </authorList>
    </citation>
    <scope>NUCLEOTIDE SEQUENCE</scope>
    <source>
        <strain evidence="1">JCM 14755</strain>
    </source>
</reference>
<dbReference type="AlphaFoldDB" id="A0A0N7KY82"/>
<name>A0A0N7KY82_9HYPH</name>
<proteinExistence type="predicted"/>
<organism evidence="1">
    <name type="scientific">Aureimonas frigidaquae</name>
    <dbReference type="NCBI Taxonomy" id="424757"/>
    <lineage>
        <taxon>Bacteria</taxon>
        <taxon>Pseudomonadati</taxon>
        <taxon>Pseudomonadota</taxon>
        <taxon>Alphaproteobacteria</taxon>
        <taxon>Hyphomicrobiales</taxon>
        <taxon>Aurantimonadaceae</taxon>
        <taxon>Aureimonas</taxon>
    </lineage>
</organism>
<evidence type="ECO:0000313" key="1">
    <source>
        <dbReference type="EMBL" id="BAT28993.1"/>
    </source>
</evidence>
<protein>
    <submittedName>
        <fullName evidence="1">Cytochrome B561</fullName>
    </submittedName>
</protein>
<dbReference type="EMBL" id="LC066377">
    <property type="protein sequence ID" value="BAT28993.1"/>
    <property type="molecule type" value="Genomic_DNA"/>
</dbReference>
<accession>A0A0N7KY82</accession>